<evidence type="ECO:0000256" key="1">
    <source>
        <dbReference type="ARBA" id="ARBA00004370"/>
    </source>
</evidence>
<dbReference type="PANTHER" id="PTHR12815:SF42">
    <property type="entry name" value="BACTERIAL SURFACE ANTIGEN (D15) DOMAIN-CONTAINING PROTEIN"/>
    <property type="match status" value="1"/>
</dbReference>
<comment type="subcellular location">
    <subcellularLocation>
        <location evidence="1">Membrane</location>
    </subcellularLocation>
</comment>
<evidence type="ECO:0000259" key="5">
    <source>
        <dbReference type="Pfam" id="PF01103"/>
    </source>
</evidence>
<reference evidence="7" key="1">
    <citation type="submission" date="2023-04" db="EMBL/GenBank/DDBJ databases">
        <title>Sphingomonas sp. MAHUQ-71 isolated from rice field.</title>
        <authorList>
            <person name="Huq M.A."/>
        </authorList>
    </citation>
    <scope>NUCLEOTIDE SEQUENCE</scope>
    <source>
        <strain evidence="7">MAHUQ-71</strain>
    </source>
</reference>
<dbReference type="Pfam" id="PF07244">
    <property type="entry name" value="POTRA"/>
    <property type="match status" value="1"/>
</dbReference>
<keyword evidence="3" id="KW-0472">Membrane</keyword>
<evidence type="ECO:0000313" key="7">
    <source>
        <dbReference type="EMBL" id="MDH7639672.1"/>
    </source>
</evidence>
<evidence type="ECO:0000256" key="2">
    <source>
        <dbReference type="ARBA" id="ARBA00022452"/>
    </source>
</evidence>
<evidence type="ECO:0000256" key="4">
    <source>
        <dbReference type="SAM" id="MobiDB-lite"/>
    </source>
</evidence>
<name>A0ABT6N3C3_9SPHN</name>
<proteinExistence type="predicted"/>
<dbReference type="InterPro" id="IPR000184">
    <property type="entry name" value="Bac_surfAg_D15"/>
</dbReference>
<evidence type="ECO:0000259" key="6">
    <source>
        <dbReference type="Pfam" id="PF07244"/>
    </source>
</evidence>
<organism evidence="7 8">
    <name type="scientific">Sphingomonas oryzagri</name>
    <dbReference type="NCBI Taxonomy" id="3042314"/>
    <lineage>
        <taxon>Bacteria</taxon>
        <taxon>Pseudomonadati</taxon>
        <taxon>Pseudomonadota</taxon>
        <taxon>Alphaproteobacteria</taxon>
        <taxon>Sphingomonadales</taxon>
        <taxon>Sphingomonadaceae</taxon>
        <taxon>Sphingomonas</taxon>
    </lineage>
</organism>
<dbReference type="InterPro" id="IPR010827">
    <property type="entry name" value="BamA/TamA_POTRA"/>
</dbReference>
<dbReference type="PANTHER" id="PTHR12815">
    <property type="entry name" value="SORTING AND ASSEMBLY MACHINERY SAMM50 PROTEIN FAMILY MEMBER"/>
    <property type="match status" value="1"/>
</dbReference>
<dbReference type="Gene3D" id="2.40.160.50">
    <property type="entry name" value="membrane protein fhac: a member of the omp85/tpsb transporter family"/>
    <property type="match status" value="1"/>
</dbReference>
<gene>
    <name evidence="7" type="ORF">QGN17_13120</name>
</gene>
<keyword evidence="8" id="KW-1185">Reference proteome</keyword>
<evidence type="ECO:0000256" key="3">
    <source>
        <dbReference type="ARBA" id="ARBA00023136"/>
    </source>
</evidence>
<evidence type="ECO:0000313" key="8">
    <source>
        <dbReference type="Proteomes" id="UP001160625"/>
    </source>
</evidence>
<dbReference type="EMBL" id="JARYGZ010000001">
    <property type="protein sequence ID" value="MDH7639672.1"/>
    <property type="molecule type" value="Genomic_DNA"/>
</dbReference>
<keyword evidence="2" id="KW-1134">Transmembrane beta strand</keyword>
<comment type="caution">
    <text evidence="7">The sequence shown here is derived from an EMBL/GenBank/DDBJ whole genome shotgun (WGS) entry which is preliminary data.</text>
</comment>
<sequence>MSDPGALDPNSPMAAMPDMGVDWPDLAQPDAPLGQLPSAPGDLPLLTPAAPDLAPKSKDAKKQAKVAQTTEATGERRYALTIDGLSGVPDAGEIKSRFDALSSLQQAAGKPANVAQIDRRAREDSGLLRDLLRAYGYYDAEVDARVGNLAAPTTSGDTRLAVTMAVEVGPLYRFASIALNGVAQTGADSVALVRAFAVRKGDAVNADKVTAGVAALKAALGTNGYAFATVSDPDVTVDHATHEATLALTVDPGDKMRFGAFHISGTKFVFGAKHVQLLSRLHPGDVYDTDRIEDLRRALIQTGLVSVAQITPVRTADPKVVDLDVHLERAPPRTIAGTLGYVQGSRITAGQLGYLSTETVSTLGYGTGQGVTAEVDWTHRNLFPPEGSLTLRGLLGTQEQLASAIFRRNNFRTRDQALITQFTLDHLNVPAFAAKTASLAASIERQTNIIWQKKWTYAYGVELVASDERDEILATGEPRRATYYVGAIPLSLSYDGSDDLLNPTRGYRLSAHVSPEISFRGKAFEYVRLQLDGSAYQPVGRVVFAERIRLGSIQGASAGSIAPTRRFYSGGGGSVRGFGYQKIGPRDPNNDPVGGASVAEFGLEARIRFGNFGIVPFLDGGNLYSGSVPKFTGLHYGTGLGVRYYTSFGPVRVDVGTPINREKGDSRVAVYVSLGQAF</sequence>
<dbReference type="Gene3D" id="3.10.20.310">
    <property type="entry name" value="membrane protein fhac"/>
    <property type="match status" value="2"/>
</dbReference>
<dbReference type="Proteomes" id="UP001160625">
    <property type="component" value="Unassembled WGS sequence"/>
</dbReference>
<accession>A0ABT6N3C3</accession>
<dbReference type="RefSeq" id="WP_281044925.1">
    <property type="nucleotide sequence ID" value="NZ_JARYGZ010000001.1"/>
</dbReference>
<keyword evidence="2" id="KW-0812">Transmembrane</keyword>
<protein>
    <submittedName>
        <fullName evidence="7">BamA/TamA family outer membrane protein</fullName>
    </submittedName>
</protein>
<feature type="compositionally biased region" description="Low complexity" evidence="4">
    <location>
        <begin position="39"/>
        <end position="54"/>
    </location>
</feature>
<feature type="domain" description="Bacterial surface antigen (D15)" evidence="5">
    <location>
        <begin position="388"/>
        <end position="678"/>
    </location>
</feature>
<dbReference type="Pfam" id="PF01103">
    <property type="entry name" value="Omp85"/>
    <property type="match status" value="1"/>
</dbReference>
<feature type="region of interest" description="Disordered" evidence="4">
    <location>
        <begin position="1"/>
        <end position="62"/>
    </location>
</feature>
<dbReference type="InterPro" id="IPR039910">
    <property type="entry name" value="D15-like"/>
</dbReference>
<feature type="domain" description="POTRA" evidence="6">
    <location>
        <begin position="172"/>
        <end position="253"/>
    </location>
</feature>